<comment type="similarity">
    <text evidence="1">Belongs to the paxM FAD-dependent monooxygenase family.</text>
</comment>
<dbReference type="Proteomes" id="UP000319663">
    <property type="component" value="Unassembled WGS sequence"/>
</dbReference>
<dbReference type="PRINTS" id="PR00420">
    <property type="entry name" value="RNGMNOXGNASE"/>
</dbReference>
<keyword evidence="3" id="KW-0274">FAD</keyword>
<protein>
    <recommendedName>
        <fullName evidence="6">FAD-binding domain-containing protein</fullName>
    </recommendedName>
</protein>
<dbReference type="InterPro" id="IPR002938">
    <property type="entry name" value="FAD-bd"/>
</dbReference>
<keyword evidence="2" id="KW-0285">Flavoprotein</keyword>
<organism evidence="7 8">
    <name type="scientific">Monascus purpureus</name>
    <name type="common">Red mold</name>
    <name type="synonym">Monascus anka</name>
    <dbReference type="NCBI Taxonomy" id="5098"/>
    <lineage>
        <taxon>Eukaryota</taxon>
        <taxon>Fungi</taxon>
        <taxon>Dikarya</taxon>
        <taxon>Ascomycota</taxon>
        <taxon>Pezizomycotina</taxon>
        <taxon>Eurotiomycetes</taxon>
        <taxon>Eurotiomycetidae</taxon>
        <taxon>Eurotiales</taxon>
        <taxon>Aspergillaceae</taxon>
        <taxon>Monascus</taxon>
    </lineage>
</organism>
<evidence type="ECO:0000313" key="8">
    <source>
        <dbReference type="Proteomes" id="UP000319663"/>
    </source>
</evidence>
<dbReference type="EMBL" id="VIFY01000038">
    <property type="protein sequence ID" value="TQB73915.1"/>
    <property type="molecule type" value="Genomic_DNA"/>
</dbReference>
<proteinExistence type="inferred from homology"/>
<dbReference type="OrthoDB" id="40579at2759"/>
<feature type="domain" description="FAD-binding" evidence="6">
    <location>
        <begin position="5"/>
        <end position="336"/>
    </location>
</feature>
<comment type="caution">
    <text evidence="7">The sequence shown here is derived from an EMBL/GenBank/DDBJ whole genome shotgun (WGS) entry which is preliminary data.</text>
</comment>
<evidence type="ECO:0000313" key="7">
    <source>
        <dbReference type="EMBL" id="TQB73915.1"/>
    </source>
</evidence>
<dbReference type="InterPro" id="IPR036188">
    <property type="entry name" value="FAD/NAD-bd_sf"/>
</dbReference>
<name>A0A507QWV6_MONPU</name>
<dbReference type="Gene3D" id="3.50.50.60">
    <property type="entry name" value="FAD/NAD(P)-binding domain"/>
    <property type="match status" value="1"/>
</dbReference>
<dbReference type="PANTHER" id="PTHR13789:SF314">
    <property type="entry name" value="FAD-BINDING DOMAIN-CONTAINING PROTEIN"/>
    <property type="match status" value="1"/>
</dbReference>
<evidence type="ECO:0000259" key="6">
    <source>
        <dbReference type="Pfam" id="PF01494"/>
    </source>
</evidence>
<keyword evidence="5" id="KW-0503">Monooxygenase</keyword>
<dbReference type="InterPro" id="IPR050493">
    <property type="entry name" value="FAD-dep_Monooxygenase_BioMet"/>
</dbReference>
<evidence type="ECO:0000256" key="4">
    <source>
        <dbReference type="ARBA" id="ARBA00023002"/>
    </source>
</evidence>
<dbReference type="SUPFAM" id="SSF54373">
    <property type="entry name" value="FAD-linked reductases, C-terminal domain"/>
    <property type="match status" value="1"/>
</dbReference>
<dbReference type="Pfam" id="PF01494">
    <property type="entry name" value="FAD_binding_3"/>
    <property type="match status" value="1"/>
</dbReference>
<keyword evidence="8" id="KW-1185">Reference proteome</keyword>
<accession>A0A507QWV6</accession>
<dbReference type="PANTHER" id="PTHR13789">
    <property type="entry name" value="MONOOXYGENASE"/>
    <property type="match status" value="1"/>
</dbReference>
<sequence length="413" mass="46173">MAPLNVIIIGGGISGSICARVLREHHNVTIIERSNHERAYGNGVNLGPNATKILDKLGFSTERAQTIILEKYRIIDSSGALREDYDLRPYQEISEGRWYSLQWADMWHEFRRLALAPSEELGISGRPATMIMGVKVVNVDVEKGEVFLENGNKLEGDLIIGADGIRSVLRSIVLGDRHDVGSTQEIGMTAFRFIMPAEHVEEAAGKLRVMDPEKPPCLDHYLALDGSKRKIIMYPCRNFKLLNAICMAPKLLVSGTAGEPWGTPGDGNHLADCFSDFGEPCQALLQNVKEIKLYPMSDLVPLPTYIRGRAILVGDAAHTLSPHQDQASSQAIEDAEAFELFNKDIDRSQIQDILKDIDRIRRPRAASLQQTTRAALIDPKESADPMRYLFYWTYPGIRQCLKNTDEGRQMMEI</sequence>
<evidence type="ECO:0000256" key="3">
    <source>
        <dbReference type="ARBA" id="ARBA00022827"/>
    </source>
</evidence>
<dbReference type="AlphaFoldDB" id="A0A507QWV6"/>
<gene>
    <name evidence="7" type="ORF">MPDQ_005394</name>
</gene>
<dbReference type="GO" id="GO:0071949">
    <property type="term" value="F:FAD binding"/>
    <property type="evidence" value="ECO:0007669"/>
    <property type="project" value="InterPro"/>
</dbReference>
<keyword evidence="4" id="KW-0560">Oxidoreductase</keyword>
<dbReference type="STRING" id="5098.A0A507QWV6"/>
<evidence type="ECO:0000256" key="1">
    <source>
        <dbReference type="ARBA" id="ARBA00007992"/>
    </source>
</evidence>
<reference evidence="7 8" key="1">
    <citation type="submission" date="2019-06" db="EMBL/GenBank/DDBJ databases">
        <title>Wine fermentation using esterase from Monascus purpureus.</title>
        <authorList>
            <person name="Geng C."/>
            <person name="Zhang Y."/>
        </authorList>
    </citation>
    <scope>NUCLEOTIDE SEQUENCE [LARGE SCALE GENOMIC DNA]</scope>
    <source>
        <strain evidence="7">HQ1</strain>
    </source>
</reference>
<dbReference type="SUPFAM" id="SSF51905">
    <property type="entry name" value="FAD/NAD(P)-binding domain"/>
    <property type="match status" value="1"/>
</dbReference>
<evidence type="ECO:0000256" key="5">
    <source>
        <dbReference type="ARBA" id="ARBA00023033"/>
    </source>
</evidence>
<dbReference type="GO" id="GO:0004497">
    <property type="term" value="F:monooxygenase activity"/>
    <property type="evidence" value="ECO:0007669"/>
    <property type="project" value="UniProtKB-KW"/>
</dbReference>
<evidence type="ECO:0000256" key="2">
    <source>
        <dbReference type="ARBA" id="ARBA00022630"/>
    </source>
</evidence>